<evidence type="ECO:0000313" key="1">
    <source>
        <dbReference type="Proteomes" id="UP000790787"/>
    </source>
</evidence>
<dbReference type="PANTHER" id="PTHR46238">
    <property type="entry name" value="REVERSE TRANSCRIPTASE DOMAIN-CONTAINING PROTEIN"/>
    <property type="match status" value="1"/>
</dbReference>
<dbReference type="Proteomes" id="UP000790787">
    <property type="component" value="Chromosome 11"/>
</dbReference>
<dbReference type="PANTHER" id="PTHR46238:SF8">
    <property type="entry name" value="ENDONUCLEASE_EXONUCLEASE_PHOSPHATASE DOMAIN-CONTAINING PROTEIN"/>
    <property type="match status" value="1"/>
</dbReference>
<dbReference type="KEGG" id="nta:107820079"/>
<gene>
    <name evidence="2" type="primary">LOC107820079</name>
</gene>
<evidence type="ECO:0000313" key="2">
    <source>
        <dbReference type="RefSeq" id="XP_016501782.1"/>
    </source>
</evidence>
<dbReference type="PaxDb" id="4097-A0A1S4CKM2"/>
<reference evidence="1" key="1">
    <citation type="journal article" date="2014" name="Nat. Commun.">
        <title>The tobacco genome sequence and its comparison with those of tomato and potato.</title>
        <authorList>
            <person name="Sierro N."/>
            <person name="Battey J.N."/>
            <person name="Ouadi S."/>
            <person name="Bakaher N."/>
            <person name="Bovet L."/>
            <person name="Willig A."/>
            <person name="Goepfert S."/>
            <person name="Peitsch M.C."/>
            <person name="Ivanov N.V."/>
        </authorList>
    </citation>
    <scope>NUCLEOTIDE SEQUENCE [LARGE SCALE GENOMIC DNA]</scope>
</reference>
<dbReference type="AlphaFoldDB" id="A0A1S4CKM2"/>
<name>A0A1S4CKM2_TOBAC</name>
<dbReference type="OrthoDB" id="10448273at2759"/>
<accession>A0A1S4CKM2</accession>
<proteinExistence type="predicted"/>
<dbReference type="GeneID" id="107820079"/>
<dbReference type="RefSeq" id="XP_016501782.1">
    <property type="nucleotide sequence ID" value="XM_016646296.1"/>
</dbReference>
<reference evidence="2" key="2">
    <citation type="submission" date="2025-08" db="UniProtKB">
        <authorList>
            <consortium name="RefSeq"/>
        </authorList>
    </citation>
    <scope>IDENTIFICATION</scope>
    <source>
        <tissue evidence="2">Leaf</tissue>
    </source>
</reference>
<sequence>MECKFKGVTHEVRGEVNLDSQVISKQGSFKYLGSVIQGDRKIDEDITHHIGVGWMKWRLAFGILCDKKKVKVAEMRMLRWMCGHNKREWINIDAIQDKVGVTPVEGGAAGSEAEMVRTYEEEISGSSSKEV</sequence>
<organism evidence="1 2">
    <name type="scientific">Nicotiana tabacum</name>
    <name type="common">Common tobacco</name>
    <dbReference type="NCBI Taxonomy" id="4097"/>
    <lineage>
        <taxon>Eukaryota</taxon>
        <taxon>Viridiplantae</taxon>
        <taxon>Streptophyta</taxon>
        <taxon>Embryophyta</taxon>
        <taxon>Tracheophyta</taxon>
        <taxon>Spermatophyta</taxon>
        <taxon>Magnoliopsida</taxon>
        <taxon>eudicotyledons</taxon>
        <taxon>Gunneridae</taxon>
        <taxon>Pentapetalae</taxon>
        <taxon>asterids</taxon>
        <taxon>lamiids</taxon>
        <taxon>Solanales</taxon>
        <taxon>Solanaceae</taxon>
        <taxon>Nicotianoideae</taxon>
        <taxon>Nicotianeae</taxon>
        <taxon>Nicotiana</taxon>
    </lineage>
</organism>
<keyword evidence="1" id="KW-1185">Reference proteome</keyword>
<protein>
    <submittedName>
        <fullName evidence="2">Uncharacterized protein LOC107820079</fullName>
    </submittedName>
</protein>